<comment type="similarity">
    <text evidence="2">Belongs to the membrane fusion protein (MFP) (TC 8.A.1) family.</text>
</comment>
<evidence type="ECO:0000256" key="6">
    <source>
        <dbReference type="ARBA" id="ARBA00023136"/>
    </source>
</evidence>
<dbReference type="GO" id="GO:0016020">
    <property type="term" value="C:membrane"/>
    <property type="evidence" value="ECO:0007669"/>
    <property type="project" value="UniProtKB-SubCell"/>
</dbReference>
<dbReference type="InterPro" id="IPR006144">
    <property type="entry name" value="Secretion_HlyD_CS"/>
</dbReference>
<keyword evidence="5" id="KW-1133">Transmembrane helix</keyword>
<dbReference type="InterPro" id="IPR058982">
    <property type="entry name" value="Beta-barrel_AprE"/>
</dbReference>
<dbReference type="PROSITE" id="PS00543">
    <property type="entry name" value="HLYD_FAMILY"/>
    <property type="match status" value="1"/>
</dbReference>
<evidence type="ECO:0000256" key="4">
    <source>
        <dbReference type="ARBA" id="ARBA00022692"/>
    </source>
</evidence>
<dbReference type="PANTHER" id="PTHR30386">
    <property type="entry name" value="MEMBRANE FUSION SUBUNIT OF EMRAB-TOLC MULTIDRUG EFFLUX PUMP"/>
    <property type="match status" value="1"/>
</dbReference>
<name>A0A451A7U0_9GAMM</name>
<protein>
    <submittedName>
        <fullName evidence="8">Hemolysin D</fullName>
    </submittedName>
</protein>
<feature type="domain" description="AprE-like beta-barrel" evidence="7">
    <location>
        <begin position="54"/>
        <end position="143"/>
    </location>
</feature>
<dbReference type="GO" id="GO:0009306">
    <property type="term" value="P:protein secretion"/>
    <property type="evidence" value="ECO:0007669"/>
    <property type="project" value="InterPro"/>
</dbReference>
<reference evidence="8" key="1">
    <citation type="submission" date="2019-02" db="EMBL/GenBank/DDBJ databases">
        <authorList>
            <person name="Gruber-Vodicka R. H."/>
            <person name="Seah K. B. B."/>
        </authorList>
    </citation>
    <scope>NUCLEOTIDE SEQUENCE</scope>
    <source>
        <strain evidence="8">BECK_BZ126</strain>
    </source>
</reference>
<dbReference type="Pfam" id="PF26002">
    <property type="entry name" value="Beta-barrel_AprE"/>
    <property type="match status" value="1"/>
</dbReference>
<comment type="subcellular location">
    <subcellularLocation>
        <location evidence="1">Membrane</location>
        <topology evidence="1">Single-pass membrane protein</topology>
    </subcellularLocation>
</comment>
<keyword evidence="6" id="KW-0472">Membrane</keyword>
<proteinExistence type="inferred from homology"/>
<evidence type="ECO:0000313" key="8">
    <source>
        <dbReference type="EMBL" id="VFK62099.1"/>
    </source>
</evidence>
<keyword evidence="4" id="KW-0812">Transmembrane</keyword>
<sequence length="166" mass="18964">MLEEEFIKASDIDAKRILYTPVAGRVQELAVATVGGLVTEAQQLMLVVPDEEQLEVEVFLENKDIGFVREGMPAEIKIHTFPFTKYGVIDAEVTNVSDDATMDEQRGLIYRMQLRMAKNTLWVKGKKVRLQPGMAVTAEVKTGERRIIEFFMAPLLRYKEESIRER</sequence>
<dbReference type="PRINTS" id="PR01490">
    <property type="entry name" value="RTXTOXIND"/>
</dbReference>
<organism evidence="8">
    <name type="scientific">Candidatus Kentrum sp. TC</name>
    <dbReference type="NCBI Taxonomy" id="2126339"/>
    <lineage>
        <taxon>Bacteria</taxon>
        <taxon>Pseudomonadati</taxon>
        <taxon>Pseudomonadota</taxon>
        <taxon>Gammaproteobacteria</taxon>
        <taxon>Candidatus Kentrum</taxon>
    </lineage>
</organism>
<dbReference type="InterPro" id="IPR050739">
    <property type="entry name" value="MFP"/>
</dbReference>
<evidence type="ECO:0000259" key="7">
    <source>
        <dbReference type="Pfam" id="PF26002"/>
    </source>
</evidence>
<dbReference type="Gene3D" id="2.40.30.170">
    <property type="match status" value="1"/>
</dbReference>
<evidence type="ECO:0000256" key="1">
    <source>
        <dbReference type="ARBA" id="ARBA00004167"/>
    </source>
</evidence>
<accession>A0A451A7U0</accession>
<dbReference type="EMBL" id="CAADFW010000069">
    <property type="protein sequence ID" value="VFK62099.1"/>
    <property type="molecule type" value="Genomic_DNA"/>
</dbReference>
<dbReference type="AlphaFoldDB" id="A0A451A7U0"/>
<evidence type="ECO:0000256" key="5">
    <source>
        <dbReference type="ARBA" id="ARBA00022989"/>
    </source>
</evidence>
<evidence type="ECO:0000256" key="2">
    <source>
        <dbReference type="ARBA" id="ARBA00009477"/>
    </source>
</evidence>
<keyword evidence="3" id="KW-0813">Transport</keyword>
<evidence type="ECO:0000256" key="3">
    <source>
        <dbReference type="ARBA" id="ARBA00022448"/>
    </source>
</evidence>
<gene>
    <name evidence="8" type="ORF">BECKTC1821F_GA0114240_10697</name>
</gene>
<dbReference type="PANTHER" id="PTHR30386:SF27">
    <property type="entry name" value="MEMBRANE FUSION PROTEIN (MFP) FAMILY PROTEIN"/>
    <property type="match status" value="1"/>
</dbReference>